<accession>A0A9P1J0G8</accession>
<feature type="region of interest" description="Disordered" evidence="6">
    <location>
        <begin position="133"/>
        <end position="170"/>
    </location>
</feature>
<dbReference type="OrthoDB" id="5876800at2759"/>
<dbReference type="AlphaFoldDB" id="A0A9P1J0G8"/>
<dbReference type="Gene3D" id="2.60.120.650">
    <property type="entry name" value="Cupin"/>
    <property type="match status" value="1"/>
</dbReference>
<evidence type="ECO:0000256" key="4">
    <source>
        <dbReference type="ARBA" id="ARBA00023015"/>
    </source>
</evidence>
<dbReference type="PANTHER" id="PTHR23123">
    <property type="entry name" value="PHD/F-BOX CONTAINING PROTEIN"/>
    <property type="match status" value="1"/>
</dbReference>
<evidence type="ECO:0000313" key="8">
    <source>
        <dbReference type="EMBL" id="CAI5454021.1"/>
    </source>
</evidence>
<dbReference type="Gene3D" id="1.20.58.1360">
    <property type="match status" value="1"/>
</dbReference>
<dbReference type="Proteomes" id="UP001152747">
    <property type="component" value="Unassembled WGS sequence"/>
</dbReference>
<keyword evidence="3" id="KW-0408">Iron</keyword>
<evidence type="ECO:0000256" key="6">
    <source>
        <dbReference type="SAM" id="MobiDB-lite"/>
    </source>
</evidence>
<comment type="caution">
    <text evidence="8">The sequence shown here is derived from an EMBL/GenBank/DDBJ whole genome shotgun (WGS) entry which is preliminary data.</text>
</comment>
<feature type="domain" description="JmjC" evidence="7">
    <location>
        <begin position="323"/>
        <end position="469"/>
    </location>
</feature>
<keyword evidence="5" id="KW-0804">Transcription</keyword>
<evidence type="ECO:0000256" key="5">
    <source>
        <dbReference type="ARBA" id="ARBA00023163"/>
    </source>
</evidence>
<proteinExistence type="predicted"/>
<dbReference type="SMART" id="SM00558">
    <property type="entry name" value="JmjC"/>
    <property type="match status" value="1"/>
</dbReference>
<organism evidence="8 9">
    <name type="scientific">Caenorhabditis angaria</name>
    <dbReference type="NCBI Taxonomy" id="860376"/>
    <lineage>
        <taxon>Eukaryota</taxon>
        <taxon>Metazoa</taxon>
        <taxon>Ecdysozoa</taxon>
        <taxon>Nematoda</taxon>
        <taxon>Chromadorea</taxon>
        <taxon>Rhabditida</taxon>
        <taxon>Rhabditina</taxon>
        <taxon>Rhabditomorpha</taxon>
        <taxon>Rhabditoidea</taxon>
        <taxon>Rhabditidae</taxon>
        <taxon>Peloderinae</taxon>
        <taxon>Caenorhabditis</taxon>
    </lineage>
</organism>
<evidence type="ECO:0000256" key="2">
    <source>
        <dbReference type="ARBA" id="ARBA00023002"/>
    </source>
</evidence>
<sequence>MSREIANLSSNCHGVKDSQAVDLNSFNGRFLRSKTAEVVKELVDGAKDVDGPAGDKDKVVSREVAQLHSNCYGSRDSVPVDLSSFEGRFLRSKANEVGSATDEMRLMTDVAVADNGDIQKPALRSSSRLLNRMTQNEESPAKKARLPSTSTSNSTTPNQGSSNSSKKSAIPSKSRYDTIFNINNNVVASEDWVAEFLKYEDNFQAPSKREVIICKNGGDFNKIFNAKGGFDGFEVPYVIENVTGLGFNVDAALNVPQIVKSLGREFTTNAYLNSDRKYASMKMGEFNDLWVNKQLRKQPVNLLQLEVGSNPMLDAGIGVPTIFEHCSIQQCYDIEDAAKELKNCAKPSIKKFCLVTMAQSFTDFHVDFSGTSFWFFMQEGEKLFYIIPPTDENLEEYQDDEENGTNVEWLGDRLKTEIRRIHLRKGQMLFVPSGYLHAVYTPCDSLVFGGSIFSLPHLEMQLKITGIETRLRIKEVMPHLAEIYFAIAKHLLLPKLKSSRNMKQEVSARIRRGTNALIGYLNGIMGRNLKRRAIVKELEEEYEHHKQD</sequence>
<protein>
    <recommendedName>
        <fullName evidence="7">JmjC domain-containing protein</fullName>
    </recommendedName>
</protein>
<dbReference type="InterPro" id="IPR003347">
    <property type="entry name" value="JmjC_dom"/>
</dbReference>
<dbReference type="InterPro" id="IPR050690">
    <property type="entry name" value="JHDM1_Histone_Demethylase"/>
</dbReference>
<keyword evidence="9" id="KW-1185">Reference proteome</keyword>
<dbReference type="GO" id="GO:0046872">
    <property type="term" value="F:metal ion binding"/>
    <property type="evidence" value="ECO:0007669"/>
    <property type="project" value="UniProtKB-KW"/>
</dbReference>
<keyword evidence="4" id="KW-0805">Transcription regulation</keyword>
<name>A0A9P1J0G8_9PELO</name>
<dbReference type="PROSITE" id="PS51184">
    <property type="entry name" value="JMJC"/>
    <property type="match status" value="1"/>
</dbReference>
<feature type="compositionally biased region" description="Low complexity" evidence="6">
    <location>
        <begin position="148"/>
        <end position="170"/>
    </location>
</feature>
<dbReference type="GO" id="GO:0016491">
    <property type="term" value="F:oxidoreductase activity"/>
    <property type="evidence" value="ECO:0007669"/>
    <property type="project" value="UniProtKB-KW"/>
</dbReference>
<reference evidence="8" key="1">
    <citation type="submission" date="2022-11" db="EMBL/GenBank/DDBJ databases">
        <authorList>
            <person name="Kikuchi T."/>
        </authorList>
    </citation>
    <scope>NUCLEOTIDE SEQUENCE</scope>
    <source>
        <strain evidence="8">PS1010</strain>
    </source>
</reference>
<evidence type="ECO:0000259" key="7">
    <source>
        <dbReference type="PROSITE" id="PS51184"/>
    </source>
</evidence>
<dbReference type="EMBL" id="CANHGI010000006">
    <property type="protein sequence ID" value="CAI5454021.1"/>
    <property type="molecule type" value="Genomic_DNA"/>
</dbReference>
<gene>
    <name evidence="8" type="ORF">CAMP_LOCUS16658</name>
</gene>
<evidence type="ECO:0000256" key="1">
    <source>
        <dbReference type="ARBA" id="ARBA00022723"/>
    </source>
</evidence>
<dbReference type="SUPFAM" id="SSF51197">
    <property type="entry name" value="Clavaminate synthase-like"/>
    <property type="match status" value="1"/>
</dbReference>
<keyword evidence="1" id="KW-0479">Metal-binding</keyword>
<keyword evidence="2" id="KW-0560">Oxidoreductase</keyword>
<evidence type="ECO:0000256" key="3">
    <source>
        <dbReference type="ARBA" id="ARBA00023004"/>
    </source>
</evidence>
<evidence type="ECO:0000313" key="9">
    <source>
        <dbReference type="Proteomes" id="UP001152747"/>
    </source>
</evidence>